<accession>A0ACC2AK30</accession>
<evidence type="ECO:0000313" key="1">
    <source>
        <dbReference type="EMBL" id="KAJ7517928.1"/>
    </source>
</evidence>
<sequence>MAESIKIGVRRCIAYKSKKELWALLLGVTSLCICVIFVCNLASIVSQVDSPSKSVDKEEDLRRQAAICDRTQYPAAWELKADQITILVNGFAEARLPLLQASMQKYSASPEVHFIFVLWGNVSTPHSVLQSATFFSVGSPIYVVRQNSTSLNDRFLPRPYIKTRAVMVCDDDITIELEDLKFALQVWSENQRQIVGFFPRTHSYNLNTKSWIYTKSATRYSIMLTKLMIIATEFLYLYTCKMPPGVKEYVDEGMNCEDIAMNFLVSSYGGQGPLFVAGKPQDWGDTHSSANDLNTMGLSARIGHRKDRGDCIGAFQRLWGSMELRYTSVKAIPDVEEQVLCDKFGVLIHCDAIVFSRREALRIAGKQIIASKALFAYVTILSSCKLLNASFVLAQSLRSTGTVHDLVALLHPSANISDEHPLLQEHFDVVRQIQWRHESRLFRKGIEKLTLWLLSEYTKVVYVDVEALVISNLDHLFELSDFAAGSQTLNPQYFDSGFLVLRPSIATYKAMIDTLEKANISHLLTADHFLNAFFNSWFEMPTNYRLTMCYTAVLHHISESDYPPGFDRNFFDKKLGNLAVIRLPNRTFALAAIDPQQPACTHIWCNVWIQVFEALVRNSFQPYENESLPVAQGFAASKVYPANLTLPKVSFSRSATESTLEQGQSQLEAFATVIYENNTGCLEGWLVSFQENHFLSRSVETLLIVVSTMDEQLRKSYTELFNNVVVVDPVALNGEIIHSSFALLYLWNQTSYARLVYVDLCSIFLKSCNALRLYSTGSHSKYFTSGHILHGGDGVAA</sequence>
<reference evidence="2" key="1">
    <citation type="journal article" date="2024" name="Proc. Natl. Acad. Sci. U.S.A.">
        <title>Extraordinary preservation of gene collinearity over three hundred million years revealed in homosporous lycophytes.</title>
        <authorList>
            <person name="Li C."/>
            <person name="Wickell D."/>
            <person name="Kuo L.Y."/>
            <person name="Chen X."/>
            <person name="Nie B."/>
            <person name="Liao X."/>
            <person name="Peng D."/>
            <person name="Ji J."/>
            <person name="Jenkins J."/>
            <person name="Williams M."/>
            <person name="Shu S."/>
            <person name="Plott C."/>
            <person name="Barry K."/>
            <person name="Rajasekar S."/>
            <person name="Grimwood J."/>
            <person name="Han X."/>
            <person name="Sun S."/>
            <person name="Hou Z."/>
            <person name="He W."/>
            <person name="Dai G."/>
            <person name="Sun C."/>
            <person name="Schmutz J."/>
            <person name="Leebens-Mack J.H."/>
            <person name="Li F.W."/>
            <person name="Wang L."/>
        </authorList>
    </citation>
    <scope>NUCLEOTIDE SEQUENCE [LARGE SCALE GENOMIC DNA]</scope>
    <source>
        <strain evidence="2">cv. PW_Plant_1</strain>
    </source>
</reference>
<name>A0ACC2AK30_DIPCM</name>
<proteinExistence type="predicted"/>
<dbReference type="Proteomes" id="UP001162992">
    <property type="component" value="Chromosome 21"/>
</dbReference>
<protein>
    <submittedName>
        <fullName evidence="1">Uncharacterized protein</fullName>
    </submittedName>
</protein>
<comment type="caution">
    <text evidence="1">The sequence shown here is derived from an EMBL/GenBank/DDBJ whole genome shotgun (WGS) entry which is preliminary data.</text>
</comment>
<keyword evidence="2" id="KW-1185">Reference proteome</keyword>
<gene>
    <name evidence="1" type="ORF">O6H91_21G046600</name>
</gene>
<organism evidence="1 2">
    <name type="scientific">Diphasiastrum complanatum</name>
    <name type="common">Issler's clubmoss</name>
    <name type="synonym">Lycopodium complanatum</name>
    <dbReference type="NCBI Taxonomy" id="34168"/>
    <lineage>
        <taxon>Eukaryota</taxon>
        <taxon>Viridiplantae</taxon>
        <taxon>Streptophyta</taxon>
        <taxon>Embryophyta</taxon>
        <taxon>Tracheophyta</taxon>
        <taxon>Lycopodiopsida</taxon>
        <taxon>Lycopodiales</taxon>
        <taxon>Lycopodiaceae</taxon>
        <taxon>Lycopodioideae</taxon>
        <taxon>Diphasiastrum</taxon>
    </lineage>
</organism>
<dbReference type="EMBL" id="CM055112">
    <property type="protein sequence ID" value="KAJ7517928.1"/>
    <property type="molecule type" value="Genomic_DNA"/>
</dbReference>
<evidence type="ECO:0000313" key="2">
    <source>
        <dbReference type="Proteomes" id="UP001162992"/>
    </source>
</evidence>